<reference evidence="4 5" key="1">
    <citation type="submission" date="2018-03" db="EMBL/GenBank/DDBJ databases">
        <title>Genomic Encyclopedia of Type Strains, Phase III (KMG-III): the genomes of soil and plant-associated and newly described type strains.</title>
        <authorList>
            <person name="Whitman W."/>
        </authorList>
    </citation>
    <scope>NUCLEOTIDE SEQUENCE [LARGE SCALE GENOMIC DNA]</scope>
    <source>
        <strain evidence="4 5">CGMCC 1.9313</strain>
    </source>
</reference>
<dbReference type="InterPro" id="IPR029479">
    <property type="entry name" value="Nitroreductase"/>
</dbReference>
<gene>
    <name evidence="4" type="ORF">B0I27_101256</name>
</gene>
<dbReference type="Pfam" id="PF00881">
    <property type="entry name" value="Nitroreductase"/>
    <property type="match status" value="1"/>
</dbReference>
<dbReference type="PANTHER" id="PTHR43673:SF10">
    <property type="entry name" value="NADH DEHYDROGENASE_NAD(P)H NITROREDUCTASE XCC3605-RELATED"/>
    <property type="match status" value="1"/>
</dbReference>
<sequence length="335" mass="38319">MKKVLKKILPSSFRKAYRSNKTSYRIFSDYFEDYRNYRKYSASLDLKSKEMIQAYLIKEYHAVEKGLALPIPRPGFGIERITELISKLQMYIQTYGKDSISDISVSTLQEYLAFDKKHNKETSPLVPLIENLIQAYNQSDLESVGGTLPMNRQDLLPLLDFDFDSFFKSRHSIRDFAEEPVDTKIILDTIDTAKYAPSVCNRQAWKVYVIEHDNYALKKALLNVQNGNKGFGDKISSLIVVTGKLSSFFSYERYQVYIDGGMFAMSIVLGLHSKGLATCCLNTSYNSSMREAFNNALKTDDDCVPIMFIAVGHLKDNYKVANSKRRPLSELVEVR</sequence>
<dbReference type="EMBL" id="PVTH01000001">
    <property type="protein sequence ID" value="PRY55287.1"/>
    <property type="molecule type" value="Genomic_DNA"/>
</dbReference>
<evidence type="ECO:0000313" key="4">
    <source>
        <dbReference type="EMBL" id="PRY55287.1"/>
    </source>
</evidence>
<evidence type="ECO:0000256" key="2">
    <source>
        <dbReference type="ARBA" id="ARBA00023002"/>
    </source>
</evidence>
<proteinExistence type="inferred from homology"/>
<comment type="similarity">
    <text evidence="1">Belongs to the nitroreductase family.</text>
</comment>
<dbReference type="AlphaFoldDB" id="A0A2T0UBU5"/>
<dbReference type="SUPFAM" id="SSF55469">
    <property type="entry name" value="FMN-dependent nitroreductase-like"/>
    <property type="match status" value="1"/>
</dbReference>
<keyword evidence="5" id="KW-1185">Reference proteome</keyword>
<evidence type="ECO:0000256" key="1">
    <source>
        <dbReference type="ARBA" id="ARBA00007118"/>
    </source>
</evidence>
<keyword evidence="2" id="KW-0560">Oxidoreductase</keyword>
<dbReference type="InterPro" id="IPR000415">
    <property type="entry name" value="Nitroreductase-like"/>
</dbReference>
<accession>A0A2T0UBU5</accession>
<feature type="domain" description="Nitroreductase" evidence="3">
    <location>
        <begin position="168"/>
        <end position="223"/>
    </location>
</feature>
<comment type="caution">
    <text evidence="4">The sequence shown here is derived from an EMBL/GenBank/DDBJ whole genome shotgun (WGS) entry which is preliminary data.</text>
</comment>
<organism evidence="4 5">
    <name type="scientific">Arcticibacter pallidicorallinus</name>
    <dbReference type="NCBI Taxonomy" id="1259464"/>
    <lineage>
        <taxon>Bacteria</taxon>
        <taxon>Pseudomonadati</taxon>
        <taxon>Bacteroidota</taxon>
        <taxon>Sphingobacteriia</taxon>
        <taxon>Sphingobacteriales</taxon>
        <taxon>Sphingobacteriaceae</taxon>
        <taxon>Arcticibacter</taxon>
    </lineage>
</organism>
<dbReference type="RefSeq" id="WP_106290583.1">
    <property type="nucleotide sequence ID" value="NZ_PVTH01000001.1"/>
</dbReference>
<evidence type="ECO:0000259" key="3">
    <source>
        <dbReference type="Pfam" id="PF00881"/>
    </source>
</evidence>
<dbReference type="OrthoDB" id="9809288at2"/>
<dbReference type="Proteomes" id="UP000238034">
    <property type="component" value="Unassembled WGS sequence"/>
</dbReference>
<evidence type="ECO:0000313" key="5">
    <source>
        <dbReference type="Proteomes" id="UP000238034"/>
    </source>
</evidence>
<dbReference type="Gene3D" id="3.40.109.10">
    <property type="entry name" value="NADH Oxidase"/>
    <property type="match status" value="1"/>
</dbReference>
<dbReference type="PANTHER" id="PTHR43673">
    <property type="entry name" value="NAD(P)H NITROREDUCTASE YDGI-RELATED"/>
    <property type="match status" value="1"/>
</dbReference>
<name>A0A2T0UBU5_9SPHI</name>
<protein>
    <submittedName>
        <fullName evidence="4">Nitroreductase</fullName>
    </submittedName>
</protein>
<dbReference type="GO" id="GO:0016491">
    <property type="term" value="F:oxidoreductase activity"/>
    <property type="evidence" value="ECO:0007669"/>
    <property type="project" value="UniProtKB-KW"/>
</dbReference>